<feature type="transmembrane region" description="Helical" evidence="1">
    <location>
        <begin position="134"/>
        <end position="153"/>
    </location>
</feature>
<dbReference type="RefSeq" id="WP_308350601.1">
    <property type="nucleotide sequence ID" value="NZ_CP129971.1"/>
</dbReference>
<keyword evidence="1" id="KW-1133">Transmembrane helix</keyword>
<feature type="transmembrane region" description="Helical" evidence="1">
    <location>
        <begin position="77"/>
        <end position="96"/>
    </location>
</feature>
<feature type="transmembrane region" description="Helical" evidence="1">
    <location>
        <begin position="375"/>
        <end position="394"/>
    </location>
</feature>
<dbReference type="AlphaFoldDB" id="A0AA51NCB5"/>
<feature type="transmembrane region" description="Helical" evidence="1">
    <location>
        <begin position="38"/>
        <end position="56"/>
    </location>
</feature>
<protein>
    <recommendedName>
        <fullName evidence="4">Polysaccharide biosynthesis protein</fullName>
    </recommendedName>
</protein>
<feature type="transmembrane region" description="Helical" evidence="1">
    <location>
        <begin position="284"/>
        <end position="303"/>
    </location>
</feature>
<reference evidence="2 3" key="1">
    <citation type="submission" date="2023-08" db="EMBL/GenBank/DDBJ databases">
        <title>Comparative genomics and taxonomic characterization of three novel marine species of genus Marivirga.</title>
        <authorList>
            <person name="Muhammad N."/>
            <person name="Kim S.-G."/>
        </authorList>
    </citation>
    <scope>NUCLEOTIDE SEQUENCE [LARGE SCALE GENOMIC DNA]</scope>
    <source>
        <strain evidence="2 3">BDSF4-3</strain>
    </source>
</reference>
<evidence type="ECO:0000313" key="2">
    <source>
        <dbReference type="EMBL" id="WMN12470.1"/>
    </source>
</evidence>
<feature type="transmembrane region" description="Helical" evidence="1">
    <location>
        <begin position="201"/>
        <end position="221"/>
    </location>
</feature>
<feature type="transmembrane region" description="Helical" evidence="1">
    <location>
        <begin position="350"/>
        <end position="369"/>
    </location>
</feature>
<feature type="transmembrane region" description="Helical" evidence="1">
    <location>
        <begin position="102"/>
        <end position="122"/>
    </location>
</feature>
<keyword evidence="3" id="KW-1185">Reference proteome</keyword>
<gene>
    <name evidence="2" type="ORF">QYS49_33680</name>
</gene>
<organism evidence="2 3">
    <name type="scientific">Marivirga salinarum</name>
    <dbReference type="NCBI Taxonomy" id="3059078"/>
    <lineage>
        <taxon>Bacteria</taxon>
        <taxon>Pseudomonadati</taxon>
        <taxon>Bacteroidota</taxon>
        <taxon>Cytophagia</taxon>
        <taxon>Cytophagales</taxon>
        <taxon>Marivirgaceae</taxon>
        <taxon>Marivirga</taxon>
    </lineage>
</organism>
<dbReference type="Proteomes" id="UP001230496">
    <property type="component" value="Chromosome"/>
</dbReference>
<name>A0AA51NCB5_9BACT</name>
<evidence type="ECO:0000313" key="3">
    <source>
        <dbReference type="Proteomes" id="UP001230496"/>
    </source>
</evidence>
<sequence length="398" mass="46088">MIFQKVLKQKYSLFAALIQPLKIFLIFKFIPFEQSGEFGWLFAIISIFAGFSHLGWGDSFAKSLIDGEGHERIAQHSITILNIFFIGIFLLLPFLLFQDYSLSLTITVLGSYFLLSIFRNNLKIIRSWGLTNDFFAFVFLRNLMDLIILTFIYYSFSKINIKIIFGVELITCFLFAAYLFRTSAIRRVIPTFDFKQIRKELITFYKFPLFLLINSLLSLVLLNIEKIVGKGVMFENQYNSFILLSTFINIAYSVLALLQNLYYKELLRSKIDAGRSIKKLSKQLLLILSFSAIPVFFVLDKLLTNFYSSYTYNTLDLLFIIIISSVIILNVFEMAVYYGKNNKQLAVMKTSYIVASLVLFAIFALFKIKLSLTEILIIILISKLLYFFGCLRLFNKAL</sequence>
<keyword evidence="1" id="KW-0812">Transmembrane</keyword>
<feature type="transmembrane region" description="Helical" evidence="1">
    <location>
        <begin position="315"/>
        <end position="338"/>
    </location>
</feature>
<evidence type="ECO:0008006" key="4">
    <source>
        <dbReference type="Google" id="ProtNLM"/>
    </source>
</evidence>
<accession>A0AA51NCB5</accession>
<dbReference type="EMBL" id="CP129971">
    <property type="protein sequence ID" value="WMN12470.1"/>
    <property type="molecule type" value="Genomic_DNA"/>
</dbReference>
<evidence type="ECO:0000256" key="1">
    <source>
        <dbReference type="SAM" id="Phobius"/>
    </source>
</evidence>
<keyword evidence="1" id="KW-0472">Membrane</keyword>
<feature type="transmembrane region" description="Helical" evidence="1">
    <location>
        <begin position="159"/>
        <end position="180"/>
    </location>
</feature>
<dbReference type="KEGG" id="msaa:QYS49_33680"/>
<feature type="transmembrane region" description="Helical" evidence="1">
    <location>
        <begin position="12"/>
        <end position="32"/>
    </location>
</feature>
<proteinExistence type="predicted"/>
<feature type="transmembrane region" description="Helical" evidence="1">
    <location>
        <begin position="241"/>
        <end position="263"/>
    </location>
</feature>